<gene>
    <name evidence="2" type="ORF">ACFOPI_05785</name>
</gene>
<dbReference type="GO" id="GO:0051213">
    <property type="term" value="F:dioxygenase activity"/>
    <property type="evidence" value="ECO:0007669"/>
    <property type="project" value="UniProtKB-KW"/>
</dbReference>
<keyword evidence="2" id="KW-0560">Oxidoreductase</keyword>
<name>A0ABV7W0N7_9BURK</name>
<evidence type="ECO:0000313" key="2">
    <source>
        <dbReference type="EMBL" id="MFC3683095.1"/>
    </source>
</evidence>
<dbReference type="Gene3D" id="2.60.120.10">
    <property type="entry name" value="Jelly Rolls"/>
    <property type="match status" value="1"/>
</dbReference>
<comment type="caution">
    <text evidence="2">The sequence shown here is derived from an EMBL/GenBank/DDBJ whole genome shotgun (WGS) entry which is preliminary data.</text>
</comment>
<dbReference type="InterPro" id="IPR014710">
    <property type="entry name" value="RmlC-like_jellyroll"/>
</dbReference>
<proteinExistence type="predicted"/>
<dbReference type="InterPro" id="IPR011051">
    <property type="entry name" value="RmlC_Cupin_sf"/>
</dbReference>
<evidence type="ECO:0000259" key="1">
    <source>
        <dbReference type="Pfam" id="PF12973"/>
    </source>
</evidence>
<keyword evidence="3" id="KW-1185">Reference proteome</keyword>
<feature type="domain" description="ChrR-like cupin" evidence="1">
    <location>
        <begin position="10"/>
        <end position="112"/>
    </location>
</feature>
<dbReference type="InterPro" id="IPR025979">
    <property type="entry name" value="ChrR-like_cupin_dom"/>
</dbReference>
<sequence>MNIPTTNPNAEVLLRASEKPWVEFGPGIDFKTLRTSSETGVWTVLFRCAKGSAFPAHRHYGAGEYLMIKGRMDYRMGVAEAGDYGYEPLGALHELTSFVEDSELLFTNHGPVVFLDEDGGTKMILDHQFFADRA</sequence>
<dbReference type="Proteomes" id="UP001595729">
    <property type="component" value="Unassembled WGS sequence"/>
</dbReference>
<accession>A0ABV7W0N7</accession>
<dbReference type="Pfam" id="PF12973">
    <property type="entry name" value="Cupin_7"/>
    <property type="match status" value="1"/>
</dbReference>
<keyword evidence="2" id="KW-0223">Dioxygenase</keyword>
<dbReference type="EMBL" id="JBHRXX010000002">
    <property type="protein sequence ID" value="MFC3683095.1"/>
    <property type="molecule type" value="Genomic_DNA"/>
</dbReference>
<evidence type="ECO:0000313" key="3">
    <source>
        <dbReference type="Proteomes" id="UP001595729"/>
    </source>
</evidence>
<organism evidence="2 3">
    <name type="scientific">Hydrogenophaga luteola</name>
    <dbReference type="NCBI Taxonomy" id="1591122"/>
    <lineage>
        <taxon>Bacteria</taxon>
        <taxon>Pseudomonadati</taxon>
        <taxon>Pseudomonadota</taxon>
        <taxon>Betaproteobacteria</taxon>
        <taxon>Burkholderiales</taxon>
        <taxon>Comamonadaceae</taxon>
        <taxon>Hydrogenophaga</taxon>
    </lineage>
</organism>
<dbReference type="CDD" id="cd20302">
    <property type="entry name" value="cupin_DAD"/>
    <property type="match status" value="1"/>
</dbReference>
<protein>
    <submittedName>
        <fullName evidence="2">2,4'-dihydroxyacetophenone dioxygenase family protein</fullName>
    </submittedName>
</protein>
<reference evidence="3" key="1">
    <citation type="journal article" date="2019" name="Int. J. Syst. Evol. Microbiol.">
        <title>The Global Catalogue of Microorganisms (GCM) 10K type strain sequencing project: providing services to taxonomists for standard genome sequencing and annotation.</title>
        <authorList>
            <consortium name="The Broad Institute Genomics Platform"/>
            <consortium name="The Broad Institute Genome Sequencing Center for Infectious Disease"/>
            <person name="Wu L."/>
            <person name="Ma J."/>
        </authorList>
    </citation>
    <scope>NUCLEOTIDE SEQUENCE [LARGE SCALE GENOMIC DNA]</scope>
    <source>
        <strain evidence="3">KCTC 42501</strain>
    </source>
</reference>
<dbReference type="SUPFAM" id="SSF51182">
    <property type="entry name" value="RmlC-like cupins"/>
    <property type="match status" value="1"/>
</dbReference>
<dbReference type="RefSeq" id="WP_382171999.1">
    <property type="nucleotide sequence ID" value="NZ_JBHRXX010000002.1"/>
</dbReference>